<dbReference type="InterPro" id="IPR002748">
    <property type="entry name" value="CbiD"/>
</dbReference>
<dbReference type="Pfam" id="PF01888">
    <property type="entry name" value="CbiD"/>
    <property type="match status" value="1"/>
</dbReference>
<accession>A0A9Q4MMG2</accession>
<dbReference type="PANTHER" id="PTHR35863:SF1">
    <property type="entry name" value="COBALT-PRECORRIN-5B C(1)-METHYLTRANSFERASE"/>
    <property type="match status" value="1"/>
</dbReference>
<dbReference type="InterPro" id="IPR003723">
    <property type="entry name" value="Precorrin-6x_reduct"/>
</dbReference>
<comment type="catalytic activity">
    <reaction evidence="5">
        <text>Co-precorrin-5B + S-adenosyl-L-methionine = Co-precorrin-6A + S-adenosyl-L-homocysteine</text>
        <dbReference type="Rhea" id="RHEA:26285"/>
        <dbReference type="ChEBI" id="CHEBI:57856"/>
        <dbReference type="ChEBI" id="CHEBI:59789"/>
        <dbReference type="ChEBI" id="CHEBI:60063"/>
        <dbReference type="ChEBI" id="CHEBI:60064"/>
        <dbReference type="EC" id="2.1.1.195"/>
    </reaction>
</comment>
<dbReference type="OrthoDB" id="6439987at2"/>
<evidence type="ECO:0000256" key="2">
    <source>
        <dbReference type="ARBA" id="ARBA00022603"/>
    </source>
</evidence>
<gene>
    <name evidence="5 6" type="primary">cbiD</name>
    <name evidence="6" type="ORF">GKD70_05765</name>
</gene>
<reference evidence="6 7" key="1">
    <citation type="journal article" date="2019" name="Nat. Med.">
        <title>A library of human gut bacterial isolates paired with longitudinal multiomics data enables mechanistic microbiome research.</title>
        <authorList>
            <person name="Poyet M."/>
            <person name="Groussin M."/>
            <person name="Gibbons S.M."/>
            <person name="Avila-Pacheco J."/>
            <person name="Jiang X."/>
            <person name="Kearney S.M."/>
            <person name="Perrotta A.R."/>
            <person name="Berdy B."/>
            <person name="Zhao S."/>
            <person name="Lieberman T.D."/>
            <person name="Swanson P.K."/>
            <person name="Smith M."/>
            <person name="Roesemann S."/>
            <person name="Alexander J.E."/>
            <person name="Rich S.A."/>
            <person name="Livny J."/>
            <person name="Vlamakis H."/>
            <person name="Clish C."/>
            <person name="Bullock K."/>
            <person name="Deik A."/>
            <person name="Scott J."/>
            <person name="Pierce K.A."/>
            <person name="Xavier R.J."/>
            <person name="Alm E.J."/>
        </authorList>
    </citation>
    <scope>NUCLEOTIDE SEQUENCE [LARGE SCALE GENOMIC DNA]</scope>
    <source>
        <strain evidence="6 7">BIOML-A20</strain>
    </source>
</reference>
<proteinExistence type="inferred from homology"/>
<dbReference type="AlphaFoldDB" id="A0A9Q4MMG2"/>
<dbReference type="EC" id="2.1.1.195" evidence="5"/>
<dbReference type="HAMAP" id="MF_00787">
    <property type="entry name" value="CbiD"/>
    <property type="match status" value="1"/>
</dbReference>
<dbReference type="EMBL" id="WKMO01000004">
    <property type="protein sequence ID" value="MSB72802.1"/>
    <property type="molecule type" value="Genomic_DNA"/>
</dbReference>
<evidence type="ECO:0000256" key="1">
    <source>
        <dbReference type="ARBA" id="ARBA00022573"/>
    </source>
</evidence>
<dbReference type="SUPFAM" id="SSF111342">
    <property type="entry name" value="CbiD-like"/>
    <property type="match status" value="1"/>
</dbReference>
<comment type="caution">
    <text evidence="6">The sequence shown here is derived from an EMBL/GenBank/DDBJ whole genome shotgun (WGS) entry which is preliminary data.</text>
</comment>
<sequence>MILILGGTTEGRVAVRVADEAAATYYYSTKGTLQSIECAHGIRLTGAMNAEEMECFCRDHAIKLLIDAAHPFAQVLHQTIEQVSKCLRIPVIRYERRYPLRDEDLIWCDSYADAIRQMENKGIQRLLALSGVNTLAPLRPYWRSHTTWLRILEREESLSLAEKQGFPQESLVFYREGEDELKLLEQLHPDAILTKESGFSGYFTDKVNAARQFGIPVFVVKRPALPETFYRVYGEDGLRKQIERLLPEFFPLKSGYTTGACATAAAKAALLALLSRKEQTESQITLPSGEQITLPVAYTEWAGCSAATCTVIKESGDDPDVTNHSRIRVTVQLSPDASGCAIAVAESCHDDGTAVPSRWHKRATVMAQEEHCQETESDDTGRVIFQAGEGVGTVTLPGLGLKVGGPAINATPRKMIRQELIPLLPSPDSVAIVTVSVPGGEELAKRTFNPKLGIIGGISIIGTSGIVRPFSSDAFIASIRKEASVAKAIGCETLVINSGAKSERYLRSLYASLPPQSFVHYGNFIGETLKIAADLGFKQVILGIMIGKAVKLAEGFLDTHSKKVVMNKGFLQDVAKEAKCEEATVDAINRITLARELWELLAEKEQNRFFPLLLQKCKSYCAPILHDGELTLLLISEEGKVLYQS</sequence>
<evidence type="ECO:0000256" key="5">
    <source>
        <dbReference type="HAMAP-Rule" id="MF_00787"/>
    </source>
</evidence>
<evidence type="ECO:0000256" key="3">
    <source>
        <dbReference type="ARBA" id="ARBA00022679"/>
    </source>
</evidence>
<comment type="similarity">
    <text evidence="5">Belongs to the CbiD family.</text>
</comment>
<keyword evidence="3 5" id="KW-0808">Transferase</keyword>
<dbReference type="GO" id="GO:0016994">
    <property type="term" value="F:precorrin-6A reductase activity"/>
    <property type="evidence" value="ECO:0007669"/>
    <property type="project" value="InterPro"/>
</dbReference>
<dbReference type="InterPro" id="IPR036074">
    <property type="entry name" value="CbiD_sf"/>
</dbReference>
<evidence type="ECO:0000256" key="4">
    <source>
        <dbReference type="ARBA" id="ARBA00022691"/>
    </source>
</evidence>
<dbReference type="GO" id="GO:0032259">
    <property type="term" value="P:methylation"/>
    <property type="evidence" value="ECO:0007669"/>
    <property type="project" value="UniProtKB-KW"/>
</dbReference>
<dbReference type="Gene3D" id="3.30.2110.10">
    <property type="entry name" value="CbiD-like"/>
    <property type="match status" value="1"/>
</dbReference>
<keyword evidence="4 5" id="KW-0949">S-adenosyl-L-methionine</keyword>
<evidence type="ECO:0000313" key="7">
    <source>
        <dbReference type="Proteomes" id="UP000441609"/>
    </source>
</evidence>
<protein>
    <recommendedName>
        <fullName evidence="5">Cobalt-precorrin-5B C(1)-methyltransferase</fullName>
        <ecNumber evidence="5">2.1.1.195</ecNumber>
    </recommendedName>
    <alternativeName>
        <fullName evidence="5">Cobalt-precorrin-6A synthase</fullName>
    </alternativeName>
</protein>
<comment type="function">
    <text evidence="5">Catalyzes the methylation of C-1 in cobalt-precorrin-5B to form cobalt-precorrin-6A.</text>
</comment>
<comment type="pathway">
    <text evidence="5">Cofactor biosynthesis; adenosylcobalamin biosynthesis; cob(II)yrinate a,c-diamide from sirohydrochlorin (anaerobic route): step 6/10.</text>
</comment>
<dbReference type="PROSITE" id="PS51014">
    <property type="entry name" value="COBK_CBIJ"/>
    <property type="match status" value="1"/>
</dbReference>
<dbReference type="RefSeq" id="WP_005857005.1">
    <property type="nucleotide sequence ID" value="NZ_CAXSPS010000003.1"/>
</dbReference>
<dbReference type="NCBIfam" id="TIGR00312">
    <property type="entry name" value="cbiD"/>
    <property type="match status" value="1"/>
</dbReference>
<evidence type="ECO:0000313" key="6">
    <source>
        <dbReference type="EMBL" id="MSB72802.1"/>
    </source>
</evidence>
<organism evidence="6 7">
    <name type="scientific">Parabacteroides distasonis</name>
    <dbReference type="NCBI Taxonomy" id="823"/>
    <lineage>
        <taxon>Bacteria</taxon>
        <taxon>Pseudomonadati</taxon>
        <taxon>Bacteroidota</taxon>
        <taxon>Bacteroidia</taxon>
        <taxon>Bacteroidales</taxon>
        <taxon>Tannerellaceae</taxon>
        <taxon>Parabacteroides</taxon>
    </lineage>
</organism>
<keyword evidence="2 5" id="KW-0489">Methyltransferase</keyword>
<dbReference type="Pfam" id="PF02571">
    <property type="entry name" value="CbiJ"/>
    <property type="match status" value="1"/>
</dbReference>
<keyword evidence="1 5" id="KW-0169">Cobalamin biosynthesis</keyword>
<dbReference type="PANTHER" id="PTHR35863">
    <property type="entry name" value="COBALT-PRECORRIN-5B C(1)-METHYLTRANSFERASE"/>
    <property type="match status" value="1"/>
</dbReference>
<name>A0A9Q4MMG2_PARDI</name>
<dbReference type="GO" id="GO:0019251">
    <property type="term" value="P:anaerobic cobalamin biosynthetic process"/>
    <property type="evidence" value="ECO:0007669"/>
    <property type="project" value="UniProtKB-UniRule"/>
</dbReference>
<dbReference type="Proteomes" id="UP000441609">
    <property type="component" value="Unassembled WGS sequence"/>
</dbReference>
<dbReference type="GO" id="GO:0008168">
    <property type="term" value="F:methyltransferase activity"/>
    <property type="evidence" value="ECO:0007669"/>
    <property type="project" value="UniProtKB-UniRule"/>
</dbReference>